<dbReference type="PROSITE" id="PS01187">
    <property type="entry name" value="EGF_CA"/>
    <property type="match status" value="1"/>
</dbReference>
<proteinExistence type="predicted"/>
<protein>
    <submittedName>
        <fullName evidence="5">Histone-lysine N-methyltransferase</fullName>
    </submittedName>
</protein>
<evidence type="ECO:0000256" key="2">
    <source>
        <dbReference type="SAM" id="MobiDB-lite"/>
    </source>
</evidence>
<dbReference type="PROSITE" id="PS50835">
    <property type="entry name" value="IG_LIKE"/>
    <property type="match status" value="1"/>
</dbReference>
<evidence type="ECO:0000313" key="5">
    <source>
        <dbReference type="EMBL" id="GFR94261.1"/>
    </source>
</evidence>
<evidence type="ECO:0000256" key="3">
    <source>
        <dbReference type="SAM" id="Phobius"/>
    </source>
</evidence>
<dbReference type="InterPro" id="IPR036179">
    <property type="entry name" value="Ig-like_dom_sf"/>
</dbReference>
<feature type="compositionally biased region" description="Polar residues" evidence="2">
    <location>
        <begin position="278"/>
        <end position="299"/>
    </location>
</feature>
<organism evidence="5 6">
    <name type="scientific">Elysia marginata</name>
    <dbReference type="NCBI Taxonomy" id="1093978"/>
    <lineage>
        <taxon>Eukaryota</taxon>
        <taxon>Metazoa</taxon>
        <taxon>Spiralia</taxon>
        <taxon>Lophotrochozoa</taxon>
        <taxon>Mollusca</taxon>
        <taxon>Gastropoda</taxon>
        <taxon>Heterobranchia</taxon>
        <taxon>Euthyneura</taxon>
        <taxon>Panpulmonata</taxon>
        <taxon>Sacoglossa</taxon>
        <taxon>Placobranchoidea</taxon>
        <taxon>Plakobranchidae</taxon>
        <taxon>Elysia</taxon>
    </lineage>
</organism>
<sequence length="573" mass="62978">MSRMRKEEKKEKKINKKYKYLNETYELAVKELSVVKKGENREYCRPTLNTCARETSIDTEFCGHGSISNFICCPQLSHALCTDYDECVAGNVTCQVPVSWPCHTNLTCVNSIGSYSCLLPSPHVDIAVLSNSTAFLTCSSRDPCVQSVELSSFIHTNYTWFANDDYIENINESNQIFVTLSNLTVAYKCMITINETISLNSSRVLIDTKNVTNETLCTTNQVNANNTEDGIFSTTEALPNDLATEKALSTACMLRTQGTDVTTVEQDGVSSPLVLDRTSSSISQGTNSLRPQTVITSPFPQDETISPIPQDETISPVPQDKTISHVPQDETISPIPQDETISPVPQDETISHFPQDETTSPFPQYTTSSAAQVEFIGDLSIHLYLTQSLGTVSPMSDVLLNCSVNGNGLILQSYIWYKDGAVFSISSENILPVGNFMTMEDGVYACQINVSTSGGQMAFLMSNTVRLTSLTSRYKTCPCPCSNTSVVVNLTREQVDTGLLTITRELAVDTENLVSTVRRKTSADDSRPVAKFLGALSVVSMLGILVLVVVSDLLELYAAVYNRFTYRGKRILV</sequence>
<dbReference type="CDD" id="cd00054">
    <property type="entry name" value="EGF_CA"/>
    <property type="match status" value="1"/>
</dbReference>
<comment type="caution">
    <text evidence="5">The sequence shown here is derived from an EMBL/GenBank/DDBJ whole genome shotgun (WGS) entry which is preliminary data.</text>
</comment>
<gene>
    <name evidence="5" type="ORF">ElyMa_006245600</name>
</gene>
<dbReference type="SUPFAM" id="SSF48726">
    <property type="entry name" value="Immunoglobulin"/>
    <property type="match status" value="1"/>
</dbReference>
<evidence type="ECO:0000256" key="1">
    <source>
        <dbReference type="ARBA" id="ARBA00023157"/>
    </source>
</evidence>
<keyword evidence="6" id="KW-1185">Reference proteome</keyword>
<dbReference type="AlphaFoldDB" id="A0AAV4HB26"/>
<keyword evidence="3" id="KW-1133">Transmembrane helix</keyword>
<dbReference type="GO" id="GO:0005509">
    <property type="term" value="F:calcium ion binding"/>
    <property type="evidence" value="ECO:0007669"/>
    <property type="project" value="InterPro"/>
</dbReference>
<reference evidence="5 6" key="1">
    <citation type="journal article" date="2021" name="Elife">
        <title>Chloroplast acquisition without the gene transfer in kleptoplastic sea slugs, Plakobranchus ocellatus.</title>
        <authorList>
            <person name="Maeda T."/>
            <person name="Takahashi S."/>
            <person name="Yoshida T."/>
            <person name="Shimamura S."/>
            <person name="Takaki Y."/>
            <person name="Nagai Y."/>
            <person name="Toyoda A."/>
            <person name="Suzuki Y."/>
            <person name="Arimoto A."/>
            <person name="Ishii H."/>
            <person name="Satoh N."/>
            <person name="Nishiyama T."/>
            <person name="Hasebe M."/>
            <person name="Maruyama T."/>
            <person name="Minagawa J."/>
            <person name="Obokata J."/>
            <person name="Shigenobu S."/>
        </authorList>
    </citation>
    <scope>NUCLEOTIDE SEQUENCE [LARGE SCALE GENOMIC DNA]</scope>
</reference>
<feature type="transmembrane region" description="Helical" evidence="3">
    <location>
        <begin position="529"/>
        <end position="550"/>
    </location>
</feature>
<accession>A0AAV4HB26</accession>
<dbReference type="InterPro" id="IPR007110">
    <property type="entry name" value="Ig-like_dom"/>
</dbReference>
<feature type="domain" description="Ig-like" evidence="4">
    <location>
        <begin position="363"/>
        <end position="462"/>
    </location>
</feature>
<evidence type="ECO:0000259" key="4">
    <source>
        <dbReference type="PROSITE" id="PS50835"/>
    </source>
</evidence>
<name>A0AAV4HB26_9GAST</name>
<dbReference type="EMBL" id="BMAT01012539">
    <property type="protein sequence ID" value="GFR94261.1"/>
    <property type="molecule type" value="Genomic_DNA"/>
</dbReference>
<dbReference type="Gene3D" id="2.60.40.10">
    <property type="entry name" value="Immunoglobulins"/>
    <property type="match status" value="1"/>
</dbReference>
<evidence type="ECO:0000313" key="6">
    <source>
        <dbReference type="Proteomes" id="UP000762676"/>
    </source>
</evidence>
<keyword evidence="1" id="KW-1015">Disulfide bond</keyword>
<keyword evidence="3" id="KW-0812">Transmembrane</keyword>
<keyword evidence="3" id="KW-0472">Membrane</keyword>
<dbReference type="InterPro" id="IPR018097">
    <property type="entry name" value="EGF_Ca-bd_CS"/>
</dbReference>
<dbReference type="InterPro" id="IPR013783">
    <property type="entry name" value="Ig-like_fold"/>
</dbReference>
<dbReference type="Proteomes" id="UP000762676">
    <property type="component" value="Unassembled WGS sequence"/>
</dbReference>
<feature type="region of interest" description="Disordered" evidence="2">
    <location>
        <begin position="278"/>
        <end position="317"/>
    </location>
</feature>